<evidence type="ECO:0000256" key="1">
    <source>
        <dbReference type="SAM" id="Phobius"/>
    </source>
</evidence>
<protein>
    <submittedName>
        <fullName evidence="2">Uncharacterized protein</fullName>
    </submittedName>
</protein>
<dbReference type="EMBL" id="LQWZ01000023">
    <property type="protein sequence ID" value="OAH55766.1"/>
    <property type="molecule type" value="Genomic_DNA"/>
</dbReference>
<dbReference type="AlphaFoldDB" id="A0A177KRS4"/>
<evidence type="ECO:0000313" key="3">
    <source>
        <dbReference type="Proteomes" id="UP000077271"/>
    </source>
</evidence>
<evidence type="ECO:0000313" key="2">
    <source>
        <dbReference type="EMBL" id="OAH55766.1"/>
    </source>
</evidence>
<keyword evidence="1" id="KW-1133">Transmembrane helix</keyword>
<feature type="transmembrane region" description="Helical" evidence="1">
    <location>
        <begin position="26"/>
        <end position="45"/>
    </location>
</feature>
<keyword evidence="1" id="KW-0812">Transmembrane</keyword>
<name>A0A177KRS4_9BACI</name>
<sequence>MGDDINIHLIKIKDVNIMDFVHGQESLMAIQWVLRAVVAFYFLWLNKQKIHNLMQHKDIMLY</sequence>
<gene>
    <name evidence="2" type="ORF">AWH48_03570</name>
</gene>
<reference evidence="2 3" key="1">
    <citation type="submission" date="2016-01" db="EMBL/GenBank/DDBJ databases">
        <title>Investigation of taxonomic status of Bacillus aminovorans.</title>
        <authorList>
            <person name="Verma A."/>
            <person name="Pal Y."/>
            <person name="Krishnamurthi S."/>
        </authorList>
    </citation>
    <scope>NUCLEOTIDE SEQUENCE [LARGE SCALE GENOMIC DNA]</scope>
    <source>
        <strain evidence="2 3">DSM 4337</strain>
    </source>
</reference>
<proteinExistence type="predicted"/>
<organism evidence="2 3">
    <name type="scientific">Domibacillus aminovorans</name>
    <dbReference type="NCBI Taxonomy" id="29332"/>
    <lineage>
        <taxon>Bacteria</taxon>
        <taxon>Bacillati</taxon>
        <taxon>Bacillota</taxon>
        <taxon>Bacilli</taxon>
        <taxon>Bacillales</taxon>
        <taxon>Bacillaceae</taxon>
        <taxon>Domibacillus</taxon>
    </lineage>
</organism>
<accession>A0A177KRS4</accession>
<dbReference type="Proteomes" id="UP000077271">
    <property type="component" value="Unassembled WGS sequence"/>
</dbReference>
<keyword evidence="1" id="KW-0472">Membrane</keyword>
<comment type="caution">
    <text evidence="2">The sequence shown here is derived from an EMBL/GenBank/DDBJ whole genome shotgun (WGS) entry which is preliminary data.</text>
</comment>